<protein>
    <submittedName>
        <fullName evidence="5">ABC transporter ATP-binding protein</fullName>
    </submittedName>
</protein>
<evidence type="ECO:0000313" key="5">
    <source>
        <dbReference type="EMBL" id="MFC6868074.1"/>
    </source>
</evidence>
<evidence type="ECO:0000313" key="6">
    <source>
        <dbReference type="Proteomes" id="UP001596337"/>
    </source>
</evidence>
<sequence>MSLLEVDDVVVRFGGVTAVDHASFTASAGRVIGLIGPNGAGKTTCFNVISGLQRPTSGRVRFRGRDVTSTPVHRRAKRGMGRTFQRLEAFGSLSVADNVRAAVDIHHGLSGLLTPWRRSREARVDALLDRVGLAHYADERADAIPTGTARLLELARCLAADPRLLLLDEPSSGLNETETTAFGALLRELAAEGRGVLMVEHDMALVMSVCDEIHALDFGRVIATGTPAEIRDDPAVRRAYLGDADTERVM</sequence>
<comment type="caution">
    <text evidence="5">The sequence shown here is derived from an EMBL/GenBank/DDBJ whole genome shotgun (WGS) entry which is preliminary data.</text>
</comment>
<feature type="domain" description="ABC transporter" evidence="4">
    <location>
        <begin position="4"/>
        <end position="243"/>
    </location>
</feature>
<keyword evidence="3 5" id="KW-0067">ATP-binding</keyword>
<dbReference type="Pfam" id="PF12399">
    <property type="entry name" value="BCA_ABC_TP_C"/>
    <property type="match status" value="1"/>
</dbReference>
<dbReference type="Gene3D" id="3.40.50.300">
    <property type="entry name" value="P-loop containing nucleotide triphosphate hydrolases"/>
    <property type="match status" value="1"/>
</dbReference>
<dbReference type="SMART" id="SM00382">
    <property type="entry name" value="AAA"/>
    <property type="match status" value="1"/>
</dbReference>
<dbReference type="InterPro" id="IPR003439">
    <property type="entry name" value="ABC_transporter-like_ATP-bd"/>
</dbReference>
<dbReference type="InterPro" id="IPR051120">
    <property type="entry name" value="ABC_AA/LPS_Transport"/>
</dbReference>
<dbReference type="InterPro" id="IPR032823">
    <property type="entry name" value="BCA_ABC_TP_C"/>
</dbReference>
<dbReference type="Pfam" id="PF00005">
    <property type="entry name" value="ABC_tran"/>
    <property type="match status" value="1"/>
</dbReference>
<name>A0ABW2BZR3_9PSEU</name>
<dbReference type="Proteomes" id="UP001596337">
    <property type="component" value="Unassembled WGS sequence"/>
</dbReference>
<dbReference type="PANTHER" id="PTHR45772">
    <property type="entry name" value="CONSERVED COMPONENT OF ABC TRANSPORTER FOR NATURAL AMINO ACIDS-RELATED"/>
    <property type="match status" value="1"/>
</dbReference>
<dbReference type="InterPro" id="IPR027417">
    <property type="entry name" value="P-loop_NTPase"/>
</dbReference>
<proteinExistence type="predicted"/>
<evidence type="ECO:0000259" key="4">
    <source>
        <dbReference type="PROSITE" id="PS50893"/>
    </source>
</evidence>
<dbReference type="InterPro" id="IPR003593">
    <property type="entry name" value="AAA+_ATPase"/>
</dbReference>
<dbReference type="PANTHER" id="PTHR45772:SF1">
    <property type="entry name" value="ABC TRANSPORTER ATP-BINDING PROTEIN"/>
    <property type="match status" value="1"/>
</dbReference>
<dbReference type="GO" id="GO:0005524">
    <property type="term" value="F:ATP binding"/>
    <property type="evidence" value="ECO:0007669"/>
    <property type="project" value="UniProtKB-KW"/>
</dbReference>
<dbReference type="EMBL" id="JBHSXX010000001">
    <property type="protein sequence ID" value="MFC6868074.1"/>
    <property type="molecule type" value="Genomic_DNA"/>
</dbReference>
<reference evidence="6" key="1">
    <citation type="journal article" date="2019" name="Int. J. Syst. Evol. Microbiol.">
        <title>The Global Catalogue of Microorganisms (GCM) 10K type strain sequencing project: providing services to taxonomists for standard genome sequencing and annotation.</title>
        <authorList>
            <consortium name="The Broad Institute Genomics Platform"/>
            <consortium name="The Broad Institute Genome Sequencing Center for Infectious Disease"/>
            <person name="Wu L."/>
            <person name="Ma J."/>
        </authorList>
    </citation>
    <scope>NUCLEOTIDE SEQUENCE [LARGE SCALE GENOMIC DNA]</scope>
    <source>
        <strain evidence="6">KCTC 32255</strain>
    </source>
</reference>
<keyword evidence="6" id="KW-1185">Reference proteome</keyword>
<accession>A0ABW2BZR3</accession>
<dbReference type="PROSITE" id="PS50893">
    <property type="entry name" value="ABC_TRANSPORTER_2"/>
    <property type="match status" value="1"/>
</dbReference>
<gene>
    <name evidence="5" type="ORF">ACFQGD_13080</name>
</gene>
<dbReference type="SUPFAM" id="SSF52540">
    <property type="entry name" value="P-loop containing nucleoside triphosphate hydrolases"/>
    <property type="match status" value="1"/>
</dbReference>
<keyword evidence="1" id="KW-0813">Transport</keyword>
<dbReference type="CDD" id="cd03219">
    <property type="entry name" value="ABC_Mj1267_LivG_branched"/>
    <property type="match status" value="1"/>
</dbReference>
<keyword evidence="2" id="KW-0547">Nucleotide-binding</keyword>
<organism evidence="5 6">
    <name type="scientific">Haloechinothrix salitolerans</name>
    <dbReference type="NCBI Taxonomy" id="926830"/>
    <lineage>
        <taxon>Bacteria</taxon>
        <taxon>Bacillati</taxon>
        <taxon>Actinomycetota</taxon>
        <taxon>Actinomycetes</taxon>
        <taxon>Pseudonocardiales</taxon>
        <taxon>Pseudonocardiaceae</taxon>
        <taxon>Haloechinothrix</taxon>
    </lineage>
</organism>
<evidence type="ECO:0000256" key="3">
    <source>
        <dbReference type="ARBA" id="ARBA00022840"/>
    </source>
</evidence>
<dbReference type="RefSeq" id="WP_345404568.1">
    <property type="nucleotide sequence ID" value="NZ_BAABLA010000118.1"/>
</dbReference>
<evidence type="ECO:0000256" key="2">
    <source>
        <dbReference type="ARBA" id="ARBA00022741"/>
    </source>
</evidence>
<evidence type="ECO:0000256" key="1">
    <source>
        <dbReference type="ARBA" id="ARBA00022448"/>
    </source>
</evidence>